<evidence type="ECO:0000313" key="3">
    <source>
        <dbReference type="Proteomes" id="UP001476798"/>
    </source>
</evidence>
<dbReference type="EMBL" id="JAHRIO010031307">
    <property type="protein sequence ID" value="MEQ2168635.1"/>
    <property type="molecule type" value="Genomic_DNA"/>
</dbReference>
<evidence type="ECO:0000256" key="1">
    <source>
        <dbReference type="SAM" id="Phobius"/>
    </source>
</evidence>
<reference evidence="2 3" key="1">
    <citation type="submission" date="2021-06" db="EMBL/GenBank/DDBJ databases">
        <authorList>
            <person name="Palmer J.M."/>
        </authorList>
    </citation>
    <scope>NUCLEOTIDE SEQUENCE [LARGE SCALE GENOMIC DNA]</scope>
    <source>
        <strain evidence="2 3">GA_2019</strain>
        <tissue evidence="2">Muscle</tissue>
    </source>
</reference>
<proteinExistence type="predicted"/>
<accession>A0ABV0NB66</accession>
<sequence length="110" mass="12222">MCISPCDLESVGIHLCDCFAAAVRLHSYLLQSVLKTPPPFHHPLFLPATIPIFLFSFLPSPFFSLVDLVQLLWKPLPKDCHAECGVLLLNGAPPCTNSHIFIEVRKPCLL</sequence>
<keyword evidence="1" id="KW-0812">Transmembrane</keyword>
<evidence type="ECO:0000313" key="2">
    <source>
        <dbReference type="EMBL" id="MEQ2168635.1"/>
    </source>
</evidence>
<comment type="caution">
    <text evidence="2">The sequence shown here is derived from an EMBL/GenBank/DDBJ whole genome shotgun (WGS) entry which is preliminary data.</text>
</comment>
<gene>
    <name evidence="2" type="ORF">GOODEAATRI_016811</name>
</gene>
<keyword evidence="1" id="KW-0472">Membrane</keyword>
<keyword evidence="3" id="KW-1185">Reference proteome</keyword>
<dbReference type="Proteomes" id="UP001476798">
    <property type="component" value="Unassembled WGS sequence"/>
</dbReference>
<organism evidence="2 3">
    <name type="scientific">Goodea atripinnis</name>
    <dbReference type="NCBI Taxonomy" id="208336"/>
    <lineage>
        <taxon>Eukaryota</taxon>
        <taxon>Metazoa</taxon>
        <taxon>Chordata</taxon>
        <taxon>Craniata</taxon>
        <taxon>Vertebrata</taxon>
        <taxon>Euteleostomi</taxon>
        <taxon>Actinopterygii</taxon>
        <taxon>Neopterygii</taxon>
        <taxon>Teleostei</taxon>
        <taxon>Neoteleostei</taxon>
        <taxon>Acanthomorphata</taxon>
        <taxon>Ovalentaria</taxon>
        <taxon>Atherinomorphae</taxon>
        <taxon>Cyprinodontiformes</taxon>
        <taxon>Goodeidae</taxon>
        <taxon>Goodea</taxon>
    </lineage>
</organism>
<keyword evidence="1" id="KW-1133">Transmembrane helix</keyword>
<protein>
    <submittedName>
        <fullName evidence="2">Uncharacterized protein</fullName>
    </submittedName>
</protein>
<name>A0ABV0NB66_9TELE</name>
<feature type="transmembrane region" description="Helical" evidence="1">
    <location>
        <begin position="44"/>
        <end position="66"/>
    </location>
</feature>